<evidence type="ECO:0000313" key="3">
    <source>
        <dbReference type="Proteomes" id="UP000327157"/>
    </source>
</evidence>
<reference evidence="2 3" key="1">
    <citation type="submission" date="2019-09" db="EMBL/GenBank/DDBJ databases">
        <authorList>
            <person name="Ou C."/>
        </authorList>
    </citation>
    <scope>NUCLEOTIDE SEQUENCE [LARGE SCALE GENOMIC DNA]</scope>
    <source>
        <strain evidence="2">S2</strain>
        <tissue evidence="2">Leaf</tissue>
    </source>
</reference>
<dbReference type="Proteomes" id="UP000327157">
    <property type="component" value="Chromosome 6"/>
</dbReference>
<gene>
    <name evidence="2" type="ORF">D8674_029335</name>
</gene>
<feature type="region of interest" description="Disordered" evidence="1">
    <location>
        <begin position="1"/>
        <end position="20"/>
    </location>
</feature>
<sequence>MWDGTEQSGTRPKKNTQGPCRQLKTAKVTRVTNSRIPIGYDERHRATLTAYCADLLPYVVEVLEGNAREEEEQGEGSKFQEIDVFADVYVQHGNELTEKVNWCFRSPPPNFLRIRQSSMWIPLRMQGFTSSQRRWTRVLVKGQGYIVRVSWHRTSLKYQCLYKPSVPPEYISPVFLYHRPHSLSTPSKHSNQAHRPPTPSLTSNKITKHLDVKINLTHKLNPLFVKL</sequence>
<dbReference type="EMBL" id="SMOL01000120">
    <property type="protein sequence ID" value="KAB2633088.1"/>
    <property type="molecule type" value="Genomic_DNA"/>
</dbReference>
<organism evidence="2 3">
    <name type="scientific">Pyrus ussuriensis x Pyrus communis</name>
    <dbReference type="NCBI Taxonomy" id="2448454"/>
    <lineage>
        <taxon>Eukaryota</taxon>
        <taxon>Viridiplantae</taxon>
        <taxon>Streptophyta</taxon>
        <taxon>Embryophyta</taxon>
        <taxon>Tracheophyta</taxon>
        <taxon>Spermatophyta</taxon>
        <taxon>Magnoliopsida</taxon>
        <taxon>eudicotyledons</taxon>
        <taxon>Gunneridae</taxon>
        <taxon>Pentapetalae</taxon>
        <taxon>rosids</taxon>
        <taxon>fabids</taxon>
        <taxon>Rosales</taxon>
        <taxon>Rosaceae</taxon>
        <taxon>Amygdaloideae</taxon>
        <taxon>Maleae</taxon>
        <taxon>Pyrus</taxon>
    </lineage>
</organism>
<reference evidence="2 3" key="3">
    <citation type="submission" date="2019-11" db="EMBL/GenBank/DDBJ databases">
        <title>A de novo genome assembly of a pear dwarfing rootstock.</title>
        <authorList>
            <person name="Wang F."/>
            <person name="Wang J."/>
            <person name="Li S."/>
            <person name="Zhang Y."/>
            <person name="Fang M."/>
            <person name="Ma L."/>
            <person name="Zhao Y."/>
            <person name="Jiang S."/>
        </authorList>
    </citation>
    <scope>NUCLEOTIDE SEQUENCE [LARGE SCALE GENOMIC DNA]</scope>
    <source>
        <strain evidence="2">S2</strain>
        <tissue evidence="2">Leaf</tissue>
    </source>
</reference>
<protein>
    <submittedName>
        <fullName evidence="2">Uncharacterized protein</fullName>
    </submittedName>
</protein>
<feature type="region of interest" description="Disordered" evidence="1">
    <location>
        <begin position="184"/>
        <end position="204"/>
    </location>
</feature>
<evidence type="ECO:0000313" key="2">
    <source>
        <dbReference type="EMBL" id="KAB2633088.1"/>
    </source>
</evidence>
<evidence type="ECO:0000256" key="1">
    <source>
        <dbReference type="SAM" id="MobiDB-lite"/>
    </source>
</evidence>
<proteinExistence type="predicted"/>
<reference evidence="3" key="2">
    <citation type="submission" date="2019-10" db="EMBL/GenBank/DDBJ databases">
        <title>A de novo genome assembly of a pear dwarfing rootstock.</title>
        <authorList>
            <person name="Wang F."/>
            <person name="Wang J."/>
            <person name="Li S."/>
            <person name="Zhang Y."/>
            <person name="Fang M."/>
            <person name="Ma L."/>
            <person name="Zhao Y."/>
            <person name="Jiang S."/>
        </authorList>
    </citation>
    <scope>NUCLEOTIDE SEQUENCE [LARGE SCALE GENOMIC DNA]</scope>
</reference>
<dbReference type="AlphaFoldDB" id="A0A5N5HZV5"/>
<feature type="compositionally biased region" description="Polar residues" evidence="1">
    <location>
        <begin position="1"/>
        <end position="19"/>
    </location>
</feature>
<name>A0A5N5HZV5_9ROSA</name>
<keyword evidence="3" id="KW-1185">Reference proteome</keyword>
<comment type="caution">
    <text evidence="2">The sequence shown here is derived from an EMBL/GenBank/DDBJ whole genome shotgun (WGS) entry which is preliminary data.</text>
</comment>
<accession>A0A5N5HZV5</accession>